<keyword evidence="4" id="KW-1185">Reference proteome</keyword>
<dbReference type="InterPro" id="IPR009554">
    <property type="entry name" value="Phageshock_PspB"/>
</dbReference>
<dbReference type="HOGENOM" id="CLU_178570_1_0_5"/>
<proteinExistence type="predicted"/>
<evidence type="ECO:0000313" key="4">
    <source>
        <dbReference type="Proteomes" id="UP000008808"/>
    </source>
</evidence>
<sequence>MEEVIIIPAIFIGLPWLILHYVTKWKTAATITGDDEALLEEMYNLAKRLDERMDTVERLVQHDHADFKPARLVQNSEEDNAQLKELEKLVAEKKGAAS</sequence>
<dbReference type="RefSeq" id="WP_011413646.1">
    <property type="nucleotide sequence ID" value="NC_007722.1"/>
</dbReference>
<keyword evidence="2" id="KW-0472">Membrane</keyword>
<keyword evidence="2" id="KW-0812">Transmembrane</keyword>
<dbReference type="EMBL" id="CP000157">
    <property type="protein sequence ID" value="ABC62770.1"/>
    <property type="molecule type" value="Genomic_DNA"/>
</dbReference>
<evidence type="ECO:0000313" key="3">
    <source>
        <dbReference type="EMBL" id="ABC62770.1"/>
    </source>
</evidence>
<evidence type="ECO:0008006" key="5">
    <source>
        <dbReference type="Google" id="ProtNLM"/>
    </source>
</evidence>
<feature type="transmembrane region" description="Helical" evidence="2">
    <location>
        <begin position="6"/>
        <end position="23"/>
    </location>
</feature>
<gene>
    <name evidence="3" type="ordered locus">ELI_03390</name>
</gene>
<dbReference type="Pfam" id="PF06667">
    <property type="entry name" value="PspB"/>
    <property type="match status" value="1"/>
</dbReference>
<accession>Q2NC21</accession>
<dbReference type="STRING" id="314225.ELI_03390"/>
<dbReference type="NCBIfam" id="TIGR02976">
    <property type="entry name" value="phageshock_pspB"/>
    <property type="match status" value="1"/>
</dbReference>
<keyword evidence="2" id="KW-1133">Transmembrane helix</keyword>
<evidence type="ECO:0000256" key="1">
    <source>
        <dbReference type="SAM" id="Coils"/>
    </source>
</evidence>
<keyword evidence="1" id="KW-0175">Coiled coil</keyword>
<dbReference type="GO" id="GO:0009271">
    <property type="term" value="P:phage shock"/>
    <property type="evidence" value="ECO:0007669"/>
    <property type="project" value="InterPro"/>
</dbReference>
<name>Q2NC21_ERYLH</name>
<protein>
    <recommendedName>
        <fullName evidence="5">Phage-shock protein</fullName>
    </recommendedName>
</protein>
<dbReference type="OrthoDB" id="7365677at2"/>
<reference evidence="4" key="1">
    <citation type="journal article" date="2009" name="J. Bacteriol.">
        <title>Complete genome sequence of Erythrobacter litoralis HTCC2594.</title>
        <authorList>
            <person name="Oh H.M."/>
            <person name="Giovannoni S.J."/>
            <person name="Ferriera S."/>
            <person name="Johnson J."/>
            <person name="Cho J.C."/>
        </authorList>
    </citation>
    <scope>NUCLEOTIDE SEQUENCE [LARGE SCALE GENOMIC DNA]</scope>
    <source>
        <strain evidence="4">HTCC2594</strain>
    </source>
</reference>
<dbReference type="Proteomes" id="UP000008808">
    <property type="component" value="Chromosome"/>
</dbReference>
<dbReference type="KEGG" id="eli:ELI_03390"/>
<evidence type="ECO:0000256" key="2">
    <source>
        <dbReference type="SAM" id="Phobius"/>
    </source>
</evidence>
<dbReference type="GO" id="GO:0006355">
    <property type="term" value="P:regulation of DNA-templated transcription"/>
    <property type="evidence" value="ECO:0007669"/>
    <property type="project" value="InterPro"/>
</dbReference>
<dbReference type="AlphaFoldDB" id="Q2NC21"/>
<organism evidence="3 4">
    <name type="scientific">Erythrobacter litoralis (strain HTCC2594)</name>
    <dbReference type="NCBI Taxonomy" id="314225"/>
    <lineage>
        <taxon>Bacteria</taxon>
        <taxon>Pseudomonadati</taxon>
        <taxon>Pseudomonadota</taxon>
        <taxon>Alphaproteobacteria</taxon>
        <taxon>Sphingomonadales</taxon>
        <taxon>Erythrobacteraceae</taxon>
        <taxon>Erythrobacter/Porphyrobacter group</taxon>
        <taxon>Erythrobacter</taxon>
    </lineage>
</organism>
<dbReference type="eggNOG" id="ENOG5033AZ2">
    <property type="taxonomic scope" value="Bacteria"/>
</dbReference>
<feature type="coiled-coil region" evidence="1">
    <location>
        <begin position="39"/>
        <end position="96"/>
    </location>
</feature>